<dbReference type="EMBL" id="LT899436">
    <property type="protein sequence ID" value="SNR16550.1"/>
    <property type="molecule type" value="Genomic_DNA"/>
</dbReference>
<dbReference type="InterPro" id="IPR010259">
    <property type="entry name" value="S8pro/Inhibitor_I9"/>
</dbReference>
<gene>
    <name evidence="9" type="ORF">TJEJU_2880</name>
</gene>
<dbReference type="GO" id="GO:0004252">
    <property type="term" value="F:serine-type endopeptidase activity"/>
    <property type="evidence" value="ECO:0007669"/>
    <property type="project" value="UniProtKB-UniRule"/>
</dbReference>
<dbReference type="Pfam" id="PF05922">
    <property type="entry name" value="Inhibitor_I9"/>
    <property type="match status" value="1"/>
</dbReference>
<dbReference type="OrthoDB" id="9798386at2"/>
<dbReference type="SUPFAM" id="SSF54897">
    <property type="entry name" value="Protease propeptides/inhibitors"/>
    <property type="match status" value="1"/>
</dbReference>
<dbReference type="InterPro" id="IPR037045">
    <property type="entry name" value="S8pro/Inhibitor_I9_sf"/>
</dbReference>
<dbReference type="PRINTS" id="PR00723">
    <property type="entry name" value="SUBTILISIN"/>
</dbReference>
<comment type="similarity">
    <text evidence="1 5">Belongs to the peptidase S8 family.</text>
</comment>
<dbReference type="KEGG" id="tje:TJEJU_2880"/>
<dbReference type="GO" id="GO:0005615">
    <property type="term" value="C:extracellular space"/>
    <property type="evidence" value="ECO:0007669"/>
    <property type="project" value="TreeGrafter"/>
</dbReference>
<organism evidence="9 10">
    <name type="scientific">Tenacibaculum jejuense</name>
    <dbReference type="NCBI Taxonomy" id="584609"/>
    <lineage>
        <taxon>Bacteria</taxon>
        <taxon>Pseudomonadati</taxon>
        <taxon>Bacteroidota</taxon>
        <taxon>Flavobacteriia</taxon>
        <taxon>Flavobacteriales</taxon>
        <taxon>Flavobacteriaceae</taxon>
        <taxon>Tenacibaculum</taxon>
    </lineage>
</organism>
<feature type="active site" description="Charge relay system" evidence="5">
    <location>
        <position position="224"/>
    </location>
</feature>
<evidence type="ECO:0000256" key="4">
    <source>
        <dbReference type="ARBA" id="ARBA00022825"/>
    </source>
</evidence>
<dbReference type="SUPFAM" id="SSF52743">
    <property type="entry name" value="Subtilisin-like"/>
    <property type="match status" value="1"/>
</dbReference>
<dbReference type="PANTHER" id="PTHR43806">
    <property type="entry name" value="PEPTIDASE S8"/>
    <property type="match status" value="1"/>
</dbReference>
<dbReference type="InterPro" id="IPR022398">
    <property type="entry name" value="Peptidase_S8_His-AS"/>
</dbReference>
<evidence type="ECO:0000256" key="2">
    <source>
        <dbReference type="ARBA" id="ARBA00022670"/>
    </source>
</evidence>
<evidence type="ECO:0000256" key="5">
    <source>
        <dbReference type="PROSITE-ProRule" id="PRU01240"/>
    </source>
</evidence>
<evidence type="ECO:0000313" key="9">
    <source>
        <dbReference type="EMBL" id="SNR16550.1"/>
    </source>
</evidence>
<dbReference type="Gene3D" id="3.30.70.80">
    <property type="entry name" value="Peptidase S8 propeptide/proteinase inhibitor I9"/>
    <property type="match status" value="1"/>
</dbReference>
<evidence type="ECO:0000256" key="6">
    <source>
        <dbReference type="SAM" id="MobiDB-lite"/>
    </source>
</evidence>
<feature type="domain" description="Inhibitor I9" evidence="8">
    <location>
        <begin position="49"/>
        <end position="146"/>
    </location>
</feature>
<dbReference type="Gene3D" id="3.40.50.200">
    <property type="entry name" value="Peptidase S8/S53 domain"/>
    <property type="match status" value="1"/>
</dbReference>
<proteinExistence type="inferred from homology"/>
<evidence type="ECO:0000259" key="8">
    <source>
        <dbReference type="Pfam" id="PF05922"/>
    </source>
</evidence>
<dbReference type="PROSITE" id="PS00137">
    <property type="entry name" value="SUBTILASE_HIS"/>
    <property type="match status" value="1"/>
</dbReference>
<protein>
    <submittedName>
        <fullName evidence="9">Extracellular serine proteinase</fullName>
        <ecNumber evidence="9">3.4.21.-</ecNumber>
    </submittedName>
</protein>
<reference evidence="9 10" key="1">
    <citation type="submission" date="2017-07" db="EMBL/GenBank/DDBJ databases">
        <authorList>
            <person name="Sun Z.S."/>
            <person name="Albrecht U."/>
            <person name="Echele G."/>
            <person name="Lee C.C."/>
        </authorList>
    </citation>
    <scope>NUCLEOTIDE SEQUENCE [LARGE SCALE GENOMIC DNA]</scope>
    <source>
        <strain evidence="10">type strain: KCTC 22618</strain>
    </source>
</reference>
<keyword evidence="2 5" id="KW-0645">Protease</keyword>
<keyword evidence="3 5" id="KW-0378">Hydrolase</keyword>
<dbReference type="InterPro" id="IPR050131">
    <property type="entry name" value="Peptidase_S8_subtilisin-like"/>
</dbReference>
<accession>A0A238UDR6</accession>
<keyword evidence="4 5" id="KW-0720">Serine protease</keyword>
<dbReference type="InterPro" id="IPR023828">
    <property type="entry name" value="Peptidase_S8_Ser-AS"/>
</dbReference>
<dbReference type="GO" id="GO:0006508">
    <property type="term" value="P:proteolysis"/>
    <property type="evidence" value="ECO:0007669"/>
    <property type="project" value="UniProtKB-KW"/>
</dbReference>
<dbReference type="InterPro" id="IPR036852">
    <property type="entry name" value="Peptidase_S8/S53_dom_sf"/>
</dbReference>
<dbReference type="Proteomes" id="UP000215214">
    <property type="component" value="Chromosome TJEJU"/>
</dbReference>
<dbReference type="PROSITE" id="PS51257">
    <property type="entry name" value="PROKAR_LIPOPROTEIN"/>
    <property type="match status" value="1"/>
</dbReference>
<evidence type="ECO:0000256" key="3">
    <source>
        <dbReference type="ARBA" id="ARBA00022801"/>
    </source>
</evidence>
<feature type="region of interest" description="Disordered" evidence="6">
    <location>
        <begin position="402"/>
        <end position="423"/>
    </location>
</feature>
<dbReference type="PROSITE" id="PS00138">
    <property type="entry name" value="SUBTILASE_SER"/>
    <property type="match status" value="1"/>
</dbReference>
<feature type="active site" description="Charge relay system" evidence="5">
    <location>
        <position position="388"/>
    </location>
</feature>
<evidence type="ECO:0000313" key="10">
    <source>
        <dbReference type="Proteomes" id="UP000215214"/>
    </source>
</evidence>
<dbReference type="InterPro" id="IPR015500">
    <property type="entry name" value="Peptidase_S8_subtilisin-rel"/>
</dbReference>
<sequence>MKNFSKFSLGALVVSTLLITSCQNENTGDNGLDTNVEANASEGNVIPGQYIVVFKETSVTPTSRLLSKTRFTDRNLKAKAVDDISDKSIAKMKTILSENGLDQTNVLDYYTTKISGLAVKLSDVELQKLSQDPNVAAIEHDRVVELPDFKVEDVQSRGISQRMAQQTPCGISRAGGFANGAAKDEWIWIIDSGIDLDHPDLNVVTNTTYARSFVGGSANDCNGHGTHVAGTAAAINNNIGVVGVSAGARVVPVRVFGCGGSSATSTILAGINHVGRYDIAGDVANLSLGGFFGSGCGSNSSYVSAIRGLGNAGTFVSIAAGNSSANAANYDPACINGTNIFTVASMTCNRGFSSFSNYNMNPVDVIATGSSVRSTYLNGGYATLSGTSMAAPHVAGIMHARGGAPRTSGSVSNRGENYPIAVR</sequence>
<evidence type="ECO:0000259" key="7">
    <source>
        <dbReference type="Pfam" id="PF00082"/>
    </source>
</evidence>
<evidence type="ECO:0000256" key="1">
    <source>
        <dbReference type="ARBA" id="ARBA00011073"/>
    </source>
</evidence>
<dbReference type="PANTHER" id="PTHR43806:SF11">
    <property type="entry name" value="CEREVISIN-RELATED"/>
    <property type="match status" value="1"/>
</dbReference>
<dbReference type="EC" id="3.4.21.-" evidence="9"/>
<dbReference type="InterPro" id="IPR000209">
    <property type="entry name" value="Peptidase_S8/S53_dom"/>
</dbReference>
<dbReference type="AlphaFoldDB" id="A0A238UDR6"/>
<feature type="active site" description="Charge relay system" evidence="5">
    <location>
        <position position="191"/>
    </location>
</feature>
<name>A0A238UDR6_9FLAO</name>
<dbReference type="RefSeq" id="WP_095073189.1">
    <property type="nucleotide sequence ID" value="NZ_LT899436.1"/>
</dbReference>
<dbReference type="PROSITE" id="PS51892">
    <property type="entry name" value="SUBTILASE"/>
    <property type="match status" value="1"/>
</dbReference>
<feature type="domain" description="Peptidase S8/S53" evidence="7">
    <location>
        <begin position="187"/>
        <end position="397"/>
    </location>
</feature>
<dbReference type="Pfam" id="PF00082">
    <property type="entry name" value="Peptidase_S8"/>
    <property type="match status" value="1"/>
</dbReference>
<keyword evidence="10" id="KW-1185">Reference proteome</keyword>